<dbReference type="InterPro" id="IPR036249">
    <property type="entry name" value="Thioredoxin-like_sf"/>
</dbReference>
<accession>A0ABZ2TX17</accession>
<evidence type="ECO:0000256" key="1">
    <source>
        <dbReference type="ARBA" id="ARBA00022729"/>
    </source>
</evidence>
<dbReference type="InterPro" id="IPR013766">
    <property type="entry name" value="Thioredoxin_domain"/>
</dbReference>
<name>A0ABZ2TX17_9FLAO</name>
<dbReference type="EMBL" id="CP150496">
    <property type="protein sequence ID" value="WYW56674.1"/>
    <property type="molecule type" value="Genomic_DNA"/>
</dbReference>
<feature type="chain" id="PRO_5045820933" evidence="2">
    <location>
        <begin position="20"/>
        <end position="167"/>
    </location>
</feature>
<keyword evidence="1 2" id="KW-0732">Signal</keyword>
<organism evidence="4 5">
    <name type="scientific">Polaribacter marinaquae</name>
    <dbReference type="NCBI Taxonomy" id="1642819"/>
    <lineage>
        <taxon>Bacteria</taxon>
        <taxon>Pseudomonadati</taxon>
        <taxon>Bacteroidota</taxon>
        <taxon>Flavobacteriia</taxon>
        <taxon>Flavobacteriales</taxon>
        <taxon>Flavobacteriaceae</taxon>
    </lineage>
</organism>
<dbReference type="PANTHER" id="PTHR15337">
    <property type="entry name" value="ANTERIOR GRADIENT PROTEIN-RELATED"/>
    <property type="match status" value="1"/>
</dbReference>
<dbReference type="SUPFAM" id="SSF52833">
    <property type="entry name" value="Thioredoxin-like"/>
    <property type="match status" value="1"/>
</dbReference>
<evidence type="ECO:0000313" key="4">
    <source>
        <dbReference type="EMBL" id="WYW56674.1"/>
    </source>
</evidence>
<dbReference type="Gene3D" id="3.40.30.10">
    <property type="entry name" value="Glutaredoxin"/>
    <property type="match status" value="1"/>
</dbReference>
<dbReference type="Pfam" id="PF13899">
    <property type="entry name" value="Thioredoxin_7"/>
    <property type="match status" value="1"/>
</dbReference>
<evidence type="ECO:0000256" key="2">
    <source>
        <dbReference type="SAM" id="SignalP"/>
    </source>
</evidence>
<dbReference type="PANTHER" id="PTHR15337:SF11">
    <property type="entry name" value="THIOREDOXIN DOMAIN-CONTAINING PROTEIN"/>
    <property type="match status" value="1"/>
</dbReference>
<reference evidence="4 5" key="1">
    <citation type="submission" date="2024-03" db="EMBL/GenBank/DDBJ databases">
        <authorList>
            <person name="Cao K."/>
        </authorList>
    </citation>
    <scope>NUCLEOTIDE SEQUENCE [LARGE SCALE GENOMIC DNA]</scope>
    <source>
        <strain evidence="4 5">MCCC 1K00696</strain>
    </source>
</reference>
<sequence>MKKIFLSPFVILFTTILFAQEDIDDLPLEDVVESKIEQPLPTANWESSYKEALNKSKKEKKPVLIYFTGSDWCGPCKVLDKKLFHSEKFKNIADKELILYEADNPRNKDLVEAKRLKETYDLIRKYHVKSYPTLVFVNHRGRMIGYKKGLILTEYYYPFINSVIENY</sequence>
<dbReference type="InterPro" id="IPR051099">
    <property type="entry name" value="AGR/TXD"/>
</dbReference>
<keyword evidence="5" id="KW-1185">Reference proteome</keyword>
<gene>
    <name evidence="4" type="ORF">WG950_05315</name>
</gene>
<feature type="domain" description="Thioredoxin" evidence="3">
    <location>
        <begin position="17"/>
        <end position="167"/>
    </location>
</feature>
<dbReference type="Proteomes" id="UP001491088">
    <property type="component" value="Chromosome"/>
</dbReference>
<evidence type="ECO:0000313" key="5">
    <source>
        <dbReference type="Proteomes" id="UP001491088"/>
    </source>
</evidence>
<dbReference type="PROSITE" id="PS51352">
    <property type="entry name" value="THIOREDOXIN_2"/>
    <property type="match status" value="1"/>
</dbReference>
<protein>
    <submittedName>
        <fullName evidence="4">Thioredoxin family protein</fullName>
    </submittedName>
</protein>
<feature type="signal peptide" evidence="2">
    <location>
        <begin position="1"/>
        <end position="19"/>
    </location>
</feature>
<evidence type="ECO:0000259" key="3">
    <source>
        <dbReference type="PROSITE" id="PS51352"/>
    </source>
</evidence>
<proteinExistence type="predicted"/>
<dbReference type="RefSeq" id="WP_340934648.1">
    <property type="nucleotide sequence ID" value="NZ_CP150496.1"/>
</dbReference>